<feature type="transmembrane region" description="Helical" evidence="1">
    <location>
        <begin position="169"/>
        <end position="199"/>
    </location>
</feature>
<dbReference type="InterPro" id="IPR052710">
    <property type="entry name" value="CAAX_protease"/>
</dbReference>
<evidence type="ECO:0000313" key="3">
    <source>
        <dbReference type="EMBL" id="PZO22962.1"/>
    </source>
</evidence>
<dbReference type="PANTHER" id="PTHR36435">
    <property type="entry name" value="SLR1288 PROTEIN"/>
    <property type="match status" value="1"/>
</dbReference>
<evidence type="ECO:0000259" key="2">
    <source>
        <dbReference type="Pfam" id="PF02517"/>
    </source>
</evidence>
<proteinExistence type="predicted"/>
<keyword evidence="1" id="KW-1133">Transmembrane helix</keyword>
<evidence type="ECO:0000256" key="1">
    <source>
        <dbReference type="SAM" id="Phobius"/>
    </source>
</evidence>
<dbReference type="GO" id="GO:0004175">
    <property type="term" value="F:endopeptidase activity"/>
    <property type="evidence" value="ECO:0007669"/>
    <property type="project" value="UniProtKB-ARBA"/>
</dbReference>
<feature type="transmembrane region" description="Helical" evidence="1">
    <location>
        <begin position="243"/>
        <end position="260"/>
    </location>
</feature>
<dbReference type="Proteomes" id="UP000249354">
    <property type="component" value="Unassembled WGS sequence"/>
</dbReference>
<dbReference type="EMBL" id="QBMC01000005">
    <property type="protein sequence ID" value="PZO22962.1"/>
    <property type="molecule type" value="Genomic_DNA"/>
</dbReference>
<accession>A0A2W4UR62</accession>
<feature type="domain" description="CAAX prenyl protease 2/Lysostaphin resistance protein A-like" evidence="2">
    <location>
        <begin position="134"/>
        <end position="217"/>
    </location>
</feature>
<reference evidence="4" key="1">
    <citation type="submission" date="2018-04" db="EMBL/GenBank/DDBJ databases">
        <authorList>
            <person name="Cornet L."/>
        </authorList>
    </citation>
    <scope>NUCLEOTIDE SEQUENCE [LARGE SCALE GENOMIC DNA]</scope>
</reference>
<reference evidence="3 4" key="2">
    <citation type="submission" date="2018-06" db="EMBL/GenBank/DDBJ databases">
        <title>Metagenomic assembly of (sub)arctic Cyanobacteria and their associated microbiome from non-axenic cultures.</title>
        <authorList>
            <person name="Baurain D."/>
        </authorList>
    </citation>
    <scope>NUCLEOTIDE SEQUENCE [LARGE SCALE GENOMIC DNA]</scope>
    <source>
        <strain evidence="3">ULC129bin1</strain>
    </source>
</reference>
<keyword evidence="1" id="KW-0472">Membrane</keyword>
<dbReference type="GO" id="GO:0080120">
    <property type="term" value="P:CAAX-box protein maturation"/>
    <property type="evidence" value="ECO:0007669"/>
    <property type="project" value="UniProtKB-ARBA"/>
</dbReference>
<comment type="caution">
    <text evidence="3">The sequence shown here is derived from an EMBL/GenBank/DDBJ whole genome shotgun (WGS) entry which is preliminary data.</text>
</comment>
<gene>
    <name evidence="3" type="ORF">DCF25_01560</name>
</gene>
<dbReference type="InterPro" id="IPR003675">
    <property type="entry name" value="Rce1/LyrA-like_dom"/>
</dbReference>
<feature type="transmembrane region" description="Helical" evidence="1">
    <location>
        <begin position="32"/>
        <end position="53"/>
    </location>
</feature>
<dbReference type="Pfam" id="PF02517">
    <property type="entry name" value="Rce1-like"/>
    <property type="match status" value="1"/>
</dbReference>
<protein>
    <recommendedName>
        <fullName evidence="2">CAAX prenyl protease 2/Lysostaphin resistance protein A-like domain-containing protein</fullName>
    </recommendedName>
</protein>
<organism evidence="3 4">
    <name type="scientific">Leptolyngbya foveolarum</name>
    <dbReference type="NCBI Taxonomy" id="47253"/>
    <lineage>
        <taxon>Bacteria</taxon>
        <taxon>Bacillati</taxon>
        <taxon>Cyanobacteriota</taxon>
        <taxon>Cyanophyceae</taxon>
        <taxon>Leptolyngbyales</taxon>
        <taxon>Leptolyngbyaceae</taxon>
        <taxon>Leptolyngbya group</taxon>
        <taxon>Leptolyngbya</taxon>
    </lineage>
</organism>
<keyword evidence="1" id="KW-0812">Transmembrane</keyword>
<dbReference type="PANTHER" id="PTHR36435:SF1">
    <property type="entry name" value="CAAX AMINO TERMINAL PROTEASE FAMILY PROTEIN"/>
    <property type="match status" value="1"/>
</dbReference>
<feature type="transmembrane region" description="Helical" evidence="1">
    <location>
        <begin position="134"/>
        <end position="157"/>
    </location>
</feature>
<dbReference type="AlphaFoldDB" id="A0A2W4UR62"/>
<evidence type="ECO:0000313" key="4">
    <source>
        <dbReference type="Proteomes" id="UP000249354"/>
    </source>
</evidence>
<feature type="transmembrane region" description="Helical" evidence="1">
    <location>
        <begin position="78"/>
        <end position="103"/>
    </location>
</feature>
<sequence length="283" mass="31050">MFATALAVNLLILLPFWTIEQAGLLPEAIDPIVLTVLDMVSRGAIAAVILWMLQSEGIKLKPLFGRGALRSKLPRFSLFYGLFLLLSLLIFSLGSASIFFYLVSLAFPNYAGLILENASVIEEIESRFPALYDALIWLLVIGIAPVVEELIFRGVLLQRWAAKWGMRRALVASSVLFGLLHTNNPVGLTLFGLVMGLLYVRTRSLWVPIACHGLNNLAAVGIVALNQATASDQAAVTVADMQAGWQIGLLMVLVSVPFLWRFVRRSWPQAEVAIPYMINVGEG</sequence>
<name>A0A2W4UR62_9CYAN</name>